<dbReference type="EMBL" id="HBUF01226796">
    <property type="protein sequence ID" value="CAG6671749.1"/>
    <property type="molecule type" value="Transcribed_RNA"/>
</dbReference>
<comment type="subcellular location">
    <subcellularLocation>
        <location evidence="1">Membrane</location>
        <topology evidence="1">Multi-pass membrane protein</topology>
    </subcellularLocation>
</comment>
<dbReference type="InterPro" id="IPR003439">
    <property type="entry name" value="ABC_transporter-like_ATP-bd"/>
</dbReference>
<reference evidence="11" key="1">
    <citation type="submission" date="2021-05" db="EMBL/GenBank/DDBJ databases">
        <authorList>
            <person name="Alioto T."/>
            <person name="Alioto T."/>
            <person name="Gomez Garrido J."/>
        </authorList>
    </citation>
    <scope>NUCLEOTIDE SEQUENCE</scope>
</reference>
<accession>A0A8D8SP76</accession>
<dbReference type="PANTHER" id="PTHR48041:SF78">
    <property type="entry name" value="ABC TRANSPORTER EXPRESSED IN TRACHEA, ISOFORM A"/>
    <property type="match status" value="1"/>
</dbReference>
<dbReference type="EMBL" id="HBUF01226795">
    <property type="protein sequence ID" value="CAG6671748.1"/>
    <property type="molecule type" value="Transcribed_RNA"/>
</dbReference>
<evidence type="ECO:0000256" key="6">
    <source>
        <dbReference type="ARBA" id="ARBA00022840"/>
    </source>
</evidence>
<sequence>MALDEQTELTDLTPKPRKHFNLIFQDISYSALHYDIQSYSIKTKLILKGISGVFVSKELAVILGPSGSGKSTLLNVLAGYRKYNTKDKNNVGYLEINETKIQDHRVLRKESCYIMQDDLLQELLTVQESLMVAAQLKLGVEYSSKAMRSKVDSIADSLSLTSCMTTLTQSLSGGERRRLSIALELLNDPSIIFLDEPTTGLDYSNATQLMSLLRDMAHRGTMIICALHQPSASLLSKADHLFVLNDGYCTYQGTIPGLIPYLADLGYDCPSNYNPADYVIEVSQEAEQMYEQCSNGKLYNINSSLGGSTVFRTIEEKGITSKMFYSSLSTEFSYPQDFLTQFSILLRRTLTKCFRDRFLTKVRLTLHLIIGSFLGFMYRGIGNDAARVHNNLSLLFFSTMFLMFTALSSMIITYPLEFEITKREHFNRWFSLKSYYMATMVADIPVQIMCTLIYCVTVYFFSKQPLEMYRFTMFLFICIFLTLYSQGMGVLVGMVLDVKNGVIFGPLTLLPWTIFSGYFVLQRDSPACFKFLYQLSFLKHALEGILLSVYGYGRENLECYEIYCHWKYPEKFLDDLDMKHGDYWYDLAFLIVSYVMVKLVAYFVLYFQINRNKS</sequence>
<dbReference type="EMBL" id="HBUF01226793">
    <property type="protein sequence ID" value="CAG6671745.1"/>
    <property type="molecule type" value="Transcribed_RNA"/>
</dbReference>
<dbReference type="InterPro" id="IPR013525">
    <property type="entry name" value="ABC2_TM"/>
</dbReference>
<dbReference type="GO" id="GO:0005886">
    <property type="term" value="C:plasma membrane"/>
    <property type="evidence" value="ECO:0007669"/>
    <property type="project" value="TreeGrafter"/>
</dbReference>
<feature type="domain" description="ABC transporter" evidence="10">
    <location>
        <begin position="22"/>
        <end position="271"/>
    </location>
</feature>
<dbReference type="GO" id="GO:0016887">
    <property type="term" value="F:ATP hydrolysis activity"/>
    <property type="evidence" value="ECO:0007669"/>
    <property type="project" value="InterPro"/>
</dbReference>
<feature type="transmembrane region" description="Helical" evidence="9">
    <location>
        <begin position="364"/>
        <end position="382"/>
    </location>
</feature>
<dbReference type="FunFam" id="3.40.50.300:FF:001077">
    <property type="entry name" value="Uncharacterized protein, isoform A"/>
    <property type="match status" value="1"/>
</dbReference>
<feature type="transmembrane region" description="Helical" evidence="9">
    <location>
        <begin position="394"/>
        <end position="416"/>
    </location>
</feature>
<dbReference type="InterPro" id="IPR003593">
    <property type="entry name" value="AAA+_ATPase"/>
</dbReference>
<evidence type="ECO:0000256" key="9">
    <source>
        <dbReference type="SAM" id="Phobius"/>
    </source>
</evidence>
<evidence type="ECO:0000256" key="1">
    <source>
        <dbReference type="ARBA" id="ARBA00004141"/>
    </source>
</evidence>
<dbReference type="SMART" id="SM00382">
    <property type="entry name" value="AAA"/>
    <property type="match status" value="1"/>
</dbReference>
<dbReference type="Gene3D" id="3.40.50.300">
    <property type="entry name" value="P-loop containing nucleotide triphosphate hydrolases"/>
    <property type="match status" value="1"/>
</dbReference>
<dbReference type="Pfam" id="PF00005">
    <property type="entry name" value="ABC_tran"/>
    <property type="match status" value="1"/>
</dbReference>
<evidence type="ECO:0000256" key="4">
    <source>
        <dbReference type="ARBA" id="ARBA00022692"/>
    </source>
</evidence>
<dbReference type="PANTHER" id="PTHR48041">
    <property type="entry name" value="ABC TRANSPORTER G FAMILY MEMBER 28"/>
    <property type="match status" value="1"/>
</dbReference>
<evidence type="ECO:0000256" key="5">
    <source>
        <dbReference type="ARBA" id="ARBA00022741"/>
    </source>
</evidence>
<organism evidence="11">
    <name type="scientific">Cacopsylla melanoneura</name>
    <dbReference type="NCBI Taxonomy" id="428564"/>
    <lineage>
        <taxon>Eukaryota</taxon>
        <taxon>Metazoa</taxon>
        <taxon>Ecdysozoa</taxon>
        <taxon>Arthropoda</taxon>
        <taxon>Hexapoda</taxon>
        <taxon>Insecta</taxon>
        <taxon>Pterygota</taxon>
        <taxon>Neoptera</taxon>
        <taxon>Paraneoptera</taxon>
        <taxon>Hemiptera</taxon>
        <taxon>Sternorrhyncha</taxon>
        <taxon>Psylloidea</taxon>
        <taxon>Psyllidae</taxon>
        <taxon>Psyllinae</taxon>
        <taxon>Cacopsylla</taxon>
    </lineage>
</organism>
<evidence type="ECO:0000256" key="2">
    <source>
        <dbReference type="ARBA" id="ARBA00005814"/>
    </source>
</evidence>
<keyword evidence="8 9" id="KW-0472">Membrane</keyword>
<keyword evidence="6 11" id="KW-0067">ATP-binding</keyword>
<proteinExistence type="inferred from homology"/>
<dbReference type="Pfam" id="PF01061">
    <property type="entry name" value="ABC2_membrane"/>
    <property type="match status" value="1"/>
</dbReference>
<dbReference type="EMBL" id="HBUF01226792">
    <property type="protein sequence ID" value="CAG6671744.1"/>
    <property type="molecule type" value="Transcribed_RNA"/>
</dbReference>
<dbReference type="InterPro" id="IPR017871">
    <property type="entry name" value="ABC_transporter-like_CS"/>
</dbReference>
<comment type="similarity">
    <text evidence="2">Belongs to the ABC transporter superfamily. ABCG family. Eye pigment precursor importer (TC 3.A.1.204) subfamily.</text>
</comment>
<dbReference type="InterPro" id="IPR027417">
    <property type="entry name" value="P-loop_NTPase"/>
</dbReference>
<keyword evidence="3" id="KW-0813">Transport</keyword>
<dbReference type="AlphaFoldDB" id="A0A8D8SP76"/>
<keyword evidence="7 9" id="KW-1133">Transmembrane helix</keyword>
<feature type="transmembrane region" description="Helical" evidence="9">
    <location>
        <begin position="436"/>
        <end position="461"/>
    </location>
</feature>
<name>A0A8D8SP76_9HEMI</name>
<dbReference type="GO" id="GO:0140359">
    <property type="term" value="F:ABC-type transporter activity"/>
    <property type="evidence" value="ECO:0007669"/>
    <property type="project" value="InterPro"/>
</dbReference>
<feature type="transmembrane region" description="Helical" evidence="9">
    <location>
        <begin position="502"/>
        <end position="521"/>
    </location>
</feature>
<dbReference type="PROSITE" id="PS50893">
    <property type="entry name" value="ABC_TRANSPORTER_2"/>
    <property type="match status" value="1"/>
</dbReference>
<dbReference type="SUPFAM" id="SSF52540">
    <property type="entry name" value="P-loop containing nucleoside triphosphate hydrolases"/>
    <property type="match status" value="1"/>
</dbReference>
<dbReference type="EMBL" id="HBUF01226791">
    <property type="protein sequence ID" value="CAG6671743.1"/>
    <property type="molecule type" value="Transcribed_RNA"/>
</dbReference>
<evidence type="ECO:0000256" key="7">
    <source>
        <dbReference type="ARBA" id="ARBA00022989"/>
    </source>
</evidence>
<evidence type="ECO:0000256" key="8">
    <source>
        <dbReference type="ARBA" id="ARBA00023136"/>
    </source>
</evidence>
<evidence type="ECO:0000256" key="3">
    <source>
        <dbReference type="ARBA" id="ARBA00022448"/>
    </source>
</evidence>
<protein>
    <submittedName>
        <fullName evidence="11">ATP-binding cassette sub-family G member 1</fullName>
    </submittedName>
</protein>
<dbReference type="InterPro" id="IPR050352">
    <property type="entry name" value="ABCG_transporters"/>
</dbReference>
<evidence type="ECO:0000259" key="10">
    <source>
        <dbReference type="PROSITE" id="PS50893"/>
    </source>
</evidence>
<keyword evidence="4 9" id="KW-0812">Transmembrane</keyword>
<evidence type="ECO:0000313" key="11">
    <source>
        <dbReference type="EMBL" id="CAG6671745.1"/>
    </source>
</evidence>
<feature type="transmembrane region" description="Helical" evidence="9">
    <location>
        <begin position="583"/>
        <end position="607"/>
    </location>
</feature>
<dbReference type="PROSITE" id="PS00211">
    <property type="entry name" value="ABC_TRANSPORTER_1"/>
    <property type="match status" value="1"/>
</dbReference>
<feature type="transmembrane region" description="Helical" evidence="9">
    <location>
        <begin position="473"/>
        <end position="496"/>
    </location>
</feature>
<dbReference type="GO" id="GO:0005524">
    <property type="term" value="F:ATP binding"/>
    <property type="evidence" value="ECO:0007669"/>
    <property type="project" value="UniProtKB-KW"/>
</dbReference>
<keyword evidence="5" id="KW-0547">Nucleotide-binding</keyword>